<dbReference type="CDD" id="cd02065">
    <property type="entry name" value="B12-binding_like"/>
    <property type="match status" value="1"/>
</dbReference>
<keyword evidence="3" id="KW-0804">Transcription</keyword>
<protein>
    <submittedName>
        <fullName evidence="6">MerR family transcriptional regulator</fullName>
    </submittedName>
</protein>
<proteinExistence type="predicted"/>
<dbReference type="Gene3D" id="1.10.1240.10">
    <property type="entry name" value="Methionine synthase domain"/>
    <property type="match status" value="1"/>
</dbReference>
<evidence type="ECO:0000256" key="2">
    <source>
        <dbReference type="ARBA" id="ARBA00023125"/>
    </source>
</evidence>
<name>A0ABT2USS8_9BACL</name>
<dbReference type="InterPro" id="IPR000551">
    <property type="entry name" value="MerR-type_HTH_dom"/>
</dbReference>
<reference evidence="6 7" key="1">
    <citation type="submission" date="2022-09" db="EMBL/GenBank/DDBJ databases">
        <authorList>
            <person name="Han X.L."/>
            <person name="Wang Q."/>
            <person name="Lu T."/>
        </authorList>
    </citation>
    <scope>NUCLEOTIDE SEQUENCE [LARGE SCALE GENOMIC DNA]</scope>
    <source>
        <strain evidence="6 7">WQ 127069</strain>
    </source>
</reference>
<dbReference type="PROSITE" id="PS51332">
    <property type="entry name" value="B12_BINDING"/>
    <property type="match status" value="1"/>
</dbReference>
<dbReference type="Pfam" id="PF02310">
    <property type="entry name" value="B12-binding"/>
    <property type="match status" value="1"/>
</dbReference>
<dbReference type="EMBL" id="JAOQIO010000124">
    <property type="protein sequence ID" value="MCU6797693.1"/>
    <property type="molecule type" value="Genomic_DNA"/>
</dbReference>
<evidence type="ECO:0000259" key="4">
    <source>
        <dbReference type="PROSITE" id="PS50937"/>
    </source>
</evidence>
<accession>A0ABT2USS8</accession>
<evidence type="ECO:0000313" key="6">
    <source>
        <dbReference type="EMBL" id="MCU6797693.1"/>
    </source>
</evidence>
<dbReference type="InterPro" id="IPR036724">
    <property type="entry name" value="Cobalamin-bd_sf"/>
</dbReference>
<dbReference type="Gene3D" id="3.40.50.280">
    <property type="entry name" value="Cobalamin-binding domain"/>
    <property type="match status" value="1"/>
</dbReference>
<dbReference type="SMART" id="SM00422">
    <property type="entry name" value="HTH_MERR"/>
    <property type="match status" value="1"/>
</dbReference>
<feature type="domain" description="HTH merR-type" evidence="4">
    <location>
        <begin position="1"/>
        <end position="71"/>
    </location>
</feature>
<dbReference type="Pfam" id="PF02607">
    <property type="entry name" value="B12-binding_2"/>
    <property type="match status" value="1"/>
</dbReference>
<evidence type="ECO:0000313" key="7">
    <source>
        <dbReference type="Proteomes" id="UP001652445"/>
    </source>
</evidence>
<dbReference type="CDD" id="cd01104">
    <property type="entry name" value="HTH_MlrA-CarA"/>
    <property type="match status" value="1"/>
</dbReference>
<dbReference type="InterPro" id="IPR036594">
    <property type="entry name" value="Meth_synthase_dom"/>
</dbReference>
<dbReference type="Pfam" id="PF13411">
    <property type="entry name" value="MerR_1"/>
    <property type="match status" value="1"/>
</dbReference>
<keyword evidence="7" id="KW-1185">Reference proteome</keyword>
<dbReference type="PANTHER" id="PTHR30204:SF67">
    <property type="entry name" value="HTH-TYPE TRANSCRIPTIONAL REGULATOR MLRA-RELATED"/>
    <property type="match status" value="1"/>
</dbReference>
<evidence type="ECO:0000256" key="1">
    <source>
        <dbReference type="ARBA" id="ARBA00023015"/>
    </source>
</evidence>
<comment type="caution">
    <text evidence="6">The sequence shown here is derived from an EMBL/GenBank/DDBJ whole genome shotgun (WGS) entry which is preliminary data.</text>
</comment>
<dbReference type="InterPro" id="IPR006158">
    <property type="entry name" value="Cobalamin-bd"/>
</dbReference>
<organism evidence="6 7">
    <name type="scientific">Paenibacillus baimaensis</name>
    <dbReference type="NCBI Taxonomy" id="2982185"/>
    <lineage>
        <taxon>Bacteria</taxon>
        <taxon>Bacillati</taxon>
        <taxon>Bacillota</taxon>
        <taxon>Bacilli</taxon>
        <taxon>Bacillales</taxon>
        <taxon>Paenibacillaceae</taxon>
        <taxon>Paenibacillus</taxon>
    </lineage>
</organism>
<dbReference type="InterPro" id="IPR047057">
    <property type="entry name" value="MerR_fam"/>
</dbReference>
<keyword evidence="1" id="KW-0805">Transcription regulation</keyword>
<dbReference type="SUPFAM" id="SSF46955">
    <property type="entry name" value="Putative DNA-binding domain"/>
    <property type="match status" value="1"/>
</dbReference>
<dbReference type="InterPro" id="IPR009061">
    <property type="entry name" value="DNA-bd_dom_put_sf"/>
</dbReference>
<gene>
    <name evidence="6" type="ORF">OB236_36775</name>
</gene>
<dbReference type="SUPFAM" id="SSF52242">
    <property type="entry name" value="Cobalamin (vitamin B12)-binding domain"/>
    <property type="match status" value="1"/>
</dbReference>
<dbReference type="InterPro" id="IPR003759">
    <property type="entry name" value="Cbl-bd_cap"/>
</dbReference>
<dbReference type="RefSeq" id="WP_262688429.1">
    <property type="nucleotide sequence ID" value="NZ_JAOQIO010000124.1"/>
</dbReference>
<dbReference type="Proteomes" id="UP001652445">
    <property type="component" value="Unassembled WGS sequence"/>
</dbReference>
<dbReference type="PROSITE" id="PS50937">
    <property type="entry name" value="HTH_MERR_2"/>
    <property type="match status" value="1"/>
</dbReference>
<dbReference type="Gene3D" id="1.10.1660.10">
    <property type="match status" value="1"/>
</dbReference>
<dbReference type="PANTHER" id="PTHR30204">
    <property type="entry name" value="REDOX-CYCLING DRUG-SENSING TRANSCRIPTIONAL ACTIVATOR SOXR"/>
    <property type="match status" value="1"/>
</dbReference>
<keyword evidence="2" id="KW-0238">DNA-binding</keyword>
<evidence type="ECO:0000256" key="3">
    <source>
        <dbReference type="ARBA" id="ARBA00023163"/>
    </source>
</evidence>
<evidence type="ECO:0000259" key="5">
    <source>
        <dbReference type="PROSITE" id="PS51332"/>
    </source>
</evidence>
<feature type="domain" description="B12-binding" evidence="5">
    <location>
        <begin position="180"/>
        <end position="308"/>
    </location>
</feature>
<sequence>MYSIKKASEMLGIPAVTIRAWETRYQIVAPIRGAGGHRLYSDTDINTLKWIKIQMEENKVKVSEAVWLLKQRHIEEHPFEKPIEKFAVTQVRKPYEDLMDKLYEHLVDLNTFQSHETIDLAFALYHYDEVFHHILVPVLYRMGEEWERGDVTTAQEHFSSQLIMQRFTQFFRILPIYPDLPKVIALCPEGEHHHMGLMLFSLFLRKRGMDVIYLGPNTPLNDLYQLIEMKQILVVAISVTDPELIETLENWIEECREQYPELKFVLGGTGFQHCSPRIFPYVQPDDQREWDKWYESEIMTAKPAHAHT</sequence>